<reference evidence="12 13" key="1">
    <citation type="submission" date="2018-08" db="EMBL/GenBank/DDBJ databases">
        <title>A genome reference for cultivated species of the human gut microbiota.</title>
        <authorList>
            <person name="Zou Y."/>
            <person name="Xue W."/>
            <person name="Luo G."/>
        </authorList>
    </citation>
    <scope>NUCLEOTIDE SEQUENCE [LARGE SCALE GENOMIC DNA]</scope>
    <source>
        <strain evidence="12 13">TF09-3</strain>
    </source>
</reference>
<dbReference type="EMBL" id="QSRA01000012">
    <property type="protein sequence ID" value="RGK82255.1"/>
    <property type="molecule type" value="Genomic_DNA"/>
</dbReference>
<dbReference type="PANTHER" id="PTHR43091">
    <property type="entry name" value="3-OXOACYL-[ACYL-CARRIER-PROTEIN] SYNTHASE"/>
    <property type="match status" value="1"/>
</dbReference>
<dbReference type="InterPro" id="IPR016039">
    <property type="entry name" value="Thiolase-like"/>
</dbReference>
<proteinExistence type="inferred from homology"/>
<protein>
    <recommendedName>
        <fullName evidence="9">Beta-ketoacyl-[acyl-carrier-protein] synthase III</fullName>
        <shortName evidence="9">Beta-ketoacyl-ACP synthase III</shortName>
        <shortName evidence="9">KAS III</shortName>
        <ecNumber evidence="9">2.3.1.180</ecNumber>
    </recommendedName>
    <alternativeName>
        <fullName evidence="9">3-oxoacyl-[acyl-carrier-protein] synthase 3</fullName>
    </alternativeName>
    <alternativeName>
        <fullName evidence="9">3-oxoacyl-[acyl-carrier-protein] synthase III</fullName>
    </alternativeName>
</protein>
<comment type="similarity">
    <text evidence="1 9">Belongs to the thiolase-like superfamily. FabH family.</text>
</comment>
<feature type="domain" description="Beta-ketoacyl-[acyl-carrier-protein] synthase III N-terminal" evidence="11">
    <location>
        <begin position="105"/>
        <end position="172"/>
    </location>
</feature>
<keyword evidence="6 9" id="KW-0275">Fatty acid biosynthesis</keyword>
<dbReference type="InterPro" id="IPR004655">
    <property type="entry name" value="FabH"/>
</dbReference>
<comment type="subunit">
    <text evidence="9">Homodimer.</text>
</comment>
<evidence type="ECO:0000259" key="10">
    <source>
        <dbReference type="Pfam" id="PF08541"/>
    </source>
</evidence>
<dbReference type="AlphaFoldDB" id="A0A3E4PR05"/>
<dbReference type="GO" id="GO:0005737">
    <property type="term" value="C:cytoplasm"/>
    <property type="evidence" value="ECO:0007669"/>
    <property type="project" value="UniProtKB-SubCell"/>
</dbReference>
<comment type="subcellular location">
    <subcellularLocation>
        <location evidence="9">Cytoplasm</location>
    </subcellularLocation>
</comment>
<evidence type="ECO:0000256" key="6">
    <source>
        <dbReference type="ARBA" id="ARBA00023160"/>
    </source>
</evidence>
<dbReference type="Proteomes" id="UP000261324">
    <property type="component" value="Unassembled WGS sequence"/>
</dbReference>
<evidence type="ECO:0000259" key="11">
    <source>
        <dbReference type="Pfam" id="PF08545"/>
    </source>
</evidence>
<dbReference type="Gene3D" id="3.40.47.10">
    <property type="match status" value="1"/>
</dbReference>
<dbReference type="InterPro" id="IPR013747">
    <property type="entry name" value="ACP_syn_III_C"/>
</dbReference>
<dbReference type="NCBIfam" id="NF006829">
    <property type="entry name" value="PRK09352.1"/>
    <property type="match status" value="1"/>
</dbReference>
<dbReference type="GO" id="GO:0006633">
    <property type="term" value="P:fatty acid biosynthetic process"/>
    <property type="evidence" value="ECO:0007669"/>
    <property type="project" value="UniProtKB-UniRule"/>
</dbReference>
<keyword evidence="5 9" id="KW-0443">Lipid metabolism</keyword>
<feature type="active site" evidence="9">
    <location>
        <position position="111"/>
    </location>
</feature>
<organism evidence="12 13">
    <name type="scientific">Dorea formicigenerans</name>
    <dbReference type="NCBI Taxonomy" id="39486"/>
    <lineage>
        <taxon>Bacteria</taxon>
        <taxon>Bacillati</taxon>
        <taxon>Bacillota</taxon>
        <taxon>Clostridia</taxon>
        <taxon>Lachnospirales</taxon>
        <taxon>Lachnospiraceae</taxon>
        <taxon>Dorea</taxon>
    </lineage>
</organism>
<evidence type="ECO:0000256" key="3">
    <source>
        <dbReference type="ARBA" id="ARBA00022679"/>
    </source>
</evidence>
<keyword evidence="3 9" id="KW-0808">Transferase</keyword>
<keyword evidence="4 9" id="KW-0276">Fatty acid metabolism</keyword>
<feature type="active site" evidence="9">
    <location>
        <position position="287"/>
    </location>
</feature>
<dbReference type="UniPathway" id="UPA00094"/>
<evidence type="ECO:0000256" key="2">
    <source>
        <dbReference type="ARBA" id="ARBA00022516"/>
    </source>
</evidence>
<dbReference type="GO" id="GO:0033818">
    <property type="term" value="F:beta-ketoacyl-acyl-carrier-protein synthase III activity"/>
    <property type="evidence" value="ECO:0007669"/>
    <property type="project" value="UniProtKB-UniRule"/>
</dbReference>
<evidence type="ECO:0000256" key="5">
    <source>
        <dbReference type="ARBA" id="ARBA00023098"/>
    </source>
</evidence>
<dbReference type="GO" id="GO:0004315">
    <property type="term" value="F:3-oxoacyl-[acyl-carrier-protein] synthase activity"/>
    <property type="evidence" value="ECO:0007669"/>
    <property type="project" value="InterPro"/>
</dbReference>
<dbReference type="InterPro" id="IPR013751">
    <property type="entry name" value="ACP_syn_III_N"/>
</dbReference>
<evidence type="ECO:0000313" key="13">
    <source>
        <dbReference type="Proteomes" id="UP000261324"/>
    </source>
</evidence>
<keyword evidence="7 9" id="KW-0511">Multifunctional enzyme</keyword>
<sequence length="330" mass="36179">MSARFCGTGSCVPDYVMDNDGVAELVETSDSWIRERTGIARRHIAVKETTVSMANEAAKRALDNAGVLPEELDLILMSTISSDVIIPCGACEVQKAIGADKAVCFDLNGACTGFVLAYNTALAYIESGIYQTVLIVGSESLSRLTNWKDRGTCILFGDGAGAAVIKKDERASYIPAAHSDGTRGEALLCHSKREENGLPLQKNDEIGGKHLNSEDYLMQMDGQGVFRFAIKQVPEVIQEVLEKNEVKPEEIDWYILHQANRRILEAVAKRMGERVEKFPMNMEEYGNTSSASIPILLDEMNRDGRLKRGQKIVLAGFGAGLTWGATIIEW</sequence>
<evidence type="ECO:0000256" key="8">
    <source>
        <dbReference type="ARBA" id="ARBA00023315"/>
    </source>
</evidence>
<gene>
    <name evidence="9" type="primary">fabH</name>
    <name evidence="12" type="ORF">DXC93_09770</name>
</gene>
<evidence type="ECO:0000256" key="4">
    <source>
        <dbReference type="ARBA" id="ARBA00022832"/>
    </source>
</evidence>
<feature type="region of interest" description="ACP-binding" evidence="9">
    <location>
        <begin position="258"/>
        <end position="262"/>
    </location>
</feature>
<comment type="catalytic activity">
    <reaction evidence="9">
        <text>malonyl-[ACP] + acetyl-CoA + H(+) = 3-oxobutanoyl-[ACP] + CO2 + CoA</text>
        <dbReference type="Rhea" id="RHEA:12080"/>
        <dbReference type="Rhea" id="RHEA-COMP:9623"/>
        <dbReference type="Rhea" id="RHEA-COMP:9625"/>
        <dbReference type="ChEBI" id="CHEBI:15378"/>
        <dbReference type="ChEBI" id="CHEBI:16526"/>
        <dbReference type="ChEBI" id="CHEBI:57287"/>
        <dbReference type="ChEBI" id="CHEBI:57288"/>
        <dbReference type="ChEBI" id="CHEBI:78449"/>
        <dbReference type="ChEBI" id="CHEBI:78450"/>
        <dbReference type="EC" id="2.3.1.180"/>
    </reaction>
</comment>
<comment type="domain">
    <text evidence="9">The last Arg residue of the ACP-binding site is essential for the weak association between ACP/AcpP and FabH.</text>
</comment>
<keyword evidence="9" id="KW-0963">Cytoplasm</keyword>
<dbReference type="Pfam" id="PF08541">
    <property type="entry name" value="ACP_syn_III_C"/>
    <property type="match status" value="1"/>
</dbReference>
<evidence type="ECO:0000313" key="12">
    <source>
        <dbReference type="EMBL" id="RGK82255.1"/>
    </source>
</evidence>
<dbReference type="RefSeq" id="WP_117660221.1">
    <property type="nucleotide sequence ID" value="NZ_QSRA01000012.1"/>
</dbReference>
<evidence type="ECO:0000256" key="1">
    <source>
        <dbReference type="ARBA" id="ARBA00008642"/>
    </source>
</evidence>
<evidence type="ECO:0000256" key="7">
    <source>
        <dbReference type="ARBA" id="ARBA00023268"/>
    </source>
</evidence>
<feature type="domain" description="Beta-ketoacyl-[acyl-carrier-protein] synthase III C-terminal" evidence="10">
    <location>
        <begin position="241"/>
        <end position="330"/>
    </location>
</feature>
<dbReference type="Pfam" id="PF08545">
    <property type="entry name" value="ACP_syn_III"/>
    <property type="match status" value="1"/>
</dbReference>
<keyword evidence="2 9" id="KW-0444">Lipid biosynthesis</keyword>
<keyword evidence="8 9" id="KW-0012">Acyltransferase</keyword>
<dbReference type="PANTHER" id="PTHR43091:SF1">
    <property type="entry name" value="BETA-KETOACYL-[ACYL-CARRIER-PROTEIN] SYNTHASE III, CHLOROPLASTIC"/>
    <property type="match status" value="1"/>
</dbReference>
<dbReference type="HAMAP" id="MF_01815">
    <property type="entry name" value="FabH"/>
    <property type="match status" value="1"/>
</dbReference>
<dbReference type="EC" id="2.3.1.180" evidence="9"/>
<comment type="pathway">
    <text evidence="9">Lipid metabolism; fatty acid biosynthesis.</text>
</comment>
<name>A0A3E4PR05_9FIRM</name>
<comment type="caution">
    <text evidence="12">The sequence shown here is derived from an EMBL/GenBank/DDBJ whole genome shotgun (WGS) entry which is preliminary data.</text>
</comment>
<evidence type="ECO:0000256" key="9">
    <source>
        <dbReference type="HAMAP-Rule" id="MF_01815"/>
    </source>
</evidence>
<dbReference type="CDD" id="cd00830">
    <property type="entry name" value="KAS_III"/>
    <property type="match status" value="1"/>
</dbReference>
<feature type="active site" evidence="9">
    <location>
        <position position="257"/>
    </location>
</feature>
<dbReference type="NCBIfam" id="TIGR00747">
    <property type="entry name" value="fabH"/>
    <property type="match status" value="1"/>
</dbReference>
<accession>A0A3E4PR05</accession>
<dbReference type="SUPFAM" id="SSF53901">
    <property type="entry name" value="Thiolase-like"/>
    <property type="match status" value="1"/>
</dbReference>
<comment type="function">
    <text evidence="9">Catalyzes the condensation reaction of fatty acid synthesis by the addition to an acyl acceptor of two carbons from malonyl-ACP. Catalyzes the first condensation reaction which initiates fatty acid synthesis and may therefore play a role in governing the total rate of fatty acid production. Possesses both acetoacetyl-ACP synthase and acetyl transacylase activities. Its substrate specificity determines the biosynthesis of branched-chain and/or straight-chain of fatty acids.</text>
</comment>